<comment type="caution">
    <text evidence="1">The sequence shown here is derived from an EMBL/GenBank/DDBJ whole genome shotgun (WGS) entry which is preliminary data.</text>
</comment>
<accession>A0A0R3MQN4</accession>
<dbReference type="Proteomes" id="UP000052023">
    <property type="component" value="Unassembled WGS sequence"/>
</dbReference>
<protein>
    <submittedName>
        <fullName evidence="1">Uncharacterized protein</fullName>
    </submittedName>
</protein>
<dbReference type="EMBL" id="LLYA01000170">
    <property type="protein sequence ID" value="KRR21886.1"/>
    <property type="molecule type" value="Genomic_DNA"/>
</dbReference>
<dbReference type="AlphaFoldDB" id="A0A0R3MQN4"/>
<proteinExistence type="predicted"/>
<name>A0A0R3MQN4_9BRAD</name>
<gene>
    <name evidence="1" type="ORF">CQ13_07575</name>
</gene>
<evidence type="ECO:0000313" key="2">
    <source>
        <dbReference type="Proteomes" id="UP000052023"/>
    </source>
</evidence>
<organism evidence="1 2">
    <name type="scientific">Bradyrhizobium retamae</name>
    <dbReference type="NCBI Taxonomy" id="1300035"/>
    <lineage>
        <taxon>Bacteria</taxon>
        <taxon>Pseudomonadati</taxon>
        <taxon>Pseudomonadota</taxon>
        <taxon>Alphaproteobacteria</taxon>
        <taxon>Hyphomicrobiales</taxon>
        <taxon>Nitrobacteraceae</taxon>
        <taxon>Bradyrhizobium</taxon>
    </lineage>
</organism>
<sequence>MRNEIAVVAGPKEWGDTRGSWLARVPGAVRRALGTKRETVSHRAVRGLWYGEITDLDHHAARDVRRAAEIIKARKEAAKLATTFQTVAEKMRAAHHTDFSSDIARLERVARLLGGGDRA</sequence>
<evidence type="ECO:0000313" key="1">
    <source>
        <dbReference type="EMBL" id="KRR21886.1"/>
    </source>
</evidence>
<keyword evidence="2" id="KW-1185">Reference proteome</keyword>
<reference evidence="1 2" key="1">
    <citation type="submission" date="2014-03" db="EMBL/GenBank/DDBJ databases">
        <title>Bradyrhizobium valentinum sp. nov., isolated from effective nodules of Lupinus mariae-josephae, a lupine endemic of basic-lime soils in Eastern Spain.</title>
        <authorList>
            <person name="Duran D."/>
            <person name="Rey L."/>
            <person name="Navarro A."/>
            <person name="Busquets A."/>
            <person name="Imperial J."/>
            <person name="Ruiz-Argueso T."/>
        </authorList>
    </citation>
    <scope>NUCLEOTIDE SEQUENCE [LARGE SCALE GENOMIC DNA]</scope>
    <source>
        <strain evidence="1 2">Ro19</strain>
    </source>
</reference>